<comment type="caution">
    <text evidence="6">The sequence shown here is derived from an EMBL/GenBank/DDBJ whole genome shotgun (WGS) entry which is preliminary data.</text>
</comment>
<dbReference type="RefSeq" id="WP_188752657.1">
    <property type="nucleotide sequence ID" value="NZ_BMIK01000013.1"/>
</dbReference>
<dbReference type="PANTHER" id="PTHR11717:SF7">
    <property type="entry name" value="LOW MOLECULAR WEIGHT PHOSPHOTYROSINE PROTEIN PHOSPHATASE"/>
    <property type="match status" value="1"/>
</dbReference>
<dbReference type="CDD" id="cd16343">
    <property type="entry name" value="LMWPTP"/>
    <property type="match status" value="1"/>
</dbReference>
<comment type="similarity">
    <text evidence="1">Belongs to the low molecular weight phosphotyrosine protein phosphatase family.</text>
</comment>
<protein>
    <recommendedName>
        <fullName evidence="2">protein-tyrosine-phosphatase</fullName>
        <ecNumber evidence="2">3.1.3.48</ecNumber>
    </recommendedName>
</protein>
<evidence type="ECO:0000256" key="3">
    <source>
        <dbReference type="ARBA" id="ARBA00022801"/>
    </source>
</evidence>
<keyword evidence="7" id="KW-1185">Reference proteome</keyword>
<dbReference type="SUPFAM" id="SSF52788">
    <property type="entry name" value="Phosphotyrosine protein phosphatases I"/>
    <property type="match status" value="1"/>
</dbReference>
<evidence type="ECO:0000313" key="7">
    <source>
        <dbReference type="Proteomes" id="UP000597338"/>
    </source>
</evidence>
<dbReference type="Gene3D" id="3.40.50.2300">
    <property type="match status" value="1"/>
</dbReference>
<dbReference type="InterPro" id="IPR023485">
    <property type="entry name" value="Ptyr_pPase"/>
</dbReference>
<name>A0ABQ1MDR3_9SPHI</name>
<evidence type="ECO:0000259" key="5">
    <source>
        <dbReference type="SMART" id="SM00226"/>
    </source>
</evidence>
<evidence type="ECO:0000256" key="4">
    <source>
        <dbReference type="ARBA" id="ARBA00022912"/>
    </source>
</evidence>
<organism evidence="6 7">
    <name type="scientific">Parapedobacter defluvii</name>
    <dbReference type="NCBI Taxonomy" id="2045106"/>
    <lineage>
        <taxon>Bacteria</taxon>
        <taxon>Pseudomonadati</taxon>
        <taxon>Bacteroidota</taxon>
        <taxon>Sphingobacteriia</taxon>
        <taxon>Sphingobacteriales</taxon>
        <taxon>Sphingobacteriaceae</taxon>
        <taxon>Parapedobacter</taxon>
    </lineage>
</organism>
<dbReference type="SMART" id="SM00226">
    <property type="entry name" value="LMWPc"/>
    <property type="match status" value="1"/>
</dbReference>
<dbReference type="InterPro" id="IPR017867">
    <property type="entry name" value="Tyr_phospatase_low_mol_wt"/>
</dbReference>
<gene>
    <name evidence="6" type="ORF">GCM10011386_34040</name>
</gene>
<evidence type="ECO:0000313" key="6">
    <source>
        <dbReference type="EMBL" id="GGC39119.1"/>
    </source>
</evidence>
<dbReference type="EMBL" id="BMIK01000013">
    <property type="protein sequence ID" value="GGC39119.1"/>
    <property type="molecule type" value="Genomic_DNA"/>
</dbReference>
<dbReference type="Pfam" id="PF01451">
    <property type="entry name" value="LMWPc"/>
    <property type="match status" value="1"/>
</dbReference>
<reference evidence="7" key="1">
    <citation type="journal article" date="2019" name="Int. J. Syst. Evol. Microbiol.">
        <title>The Global Catalogue of Microorganisms (GCM) 10K type strain sequencing project: providing services to taxonomists for standard genome sequencing and annotation.</title>
        <authorList>
            <consortium name="The Broad Institute Genomics Platform"/>
            <consortium name="The Broad Institute Genome Sequencing Center for Infectious Disease"/>
            <person name="Wu L."/>
            <person name="Ma J."/>
        </authorList>
    </citation>
    <scope>NUCLEOTIDE SEQUENCE [LARGE SCALE GENOMIC DNA]</scope>
    <source>
        <strain evidence="7">CGMCC 1.15342</strain>
    </source>
</reference>
<dbReference type="InterPro" id="IPR050438">
    <property type="entry name" value="LMW_PTPase"/>
</dbReference>
<evidence type="ECO:0000256" key="2">
    <source>
        <dbReference type="ARBA" id="ARBA00013064"/>
    </source>
</evidence>
<keyword evidence="3" id="KW-0378">Hydrolase</keyword>
<dbReference type="EC" id="3.1.3.48" evidence="2"/>
<sequence>MKILMVCLGNICRSPLAHGVLQHLVQRNGLNWTVDSAGIGGWHVGNPPDHRAIAVAKRYGIDISGQRAQQFHPSHLDAFDHILAMDRENLRSLMARTKTTEQRARIQLFLEDSEVPDPYYDNQLFEPVYQLVQQRCNELIERLK</sequence>
<proteinExistence type="inferred from homology"/>
<dbReference type="PRINTS" id="PR00719">
    <property type="entry name" value="LMWPTPASE"/>
</dbReference>
<feature type="domain" description="Phosphotyrosine protein phosphatase I" evidence="5">
    <location>
        <begin position="1"/>
        <end position="142"/>
    </location>
</feature>
<evidence type="ECO:0000256" key="1">
    <source>
        <dbReference type="ARBA" id="ARBA00011063"/>
    </source>
</evidence>
<dbReference type="Proteomes" id="UP000597338">
    <property type="component" value="Unassembled WGS sequence"/>
</dbReference>
<keyword evidence="4" id="KW-0904">Protein phosphatase</keyword>
<dbReference type="PANTHER" id="PTHR11717">
    <property type="entry name" value="LOW MOLECULAR WEIGHT PROTEIN TYROSINE PHOSPHATASE"/>
    <property type="match status" value="1"/>
</dbReference>
<accession>A0ABQ1MDR3</accession>
<dbReference type="InterPro" id="IPR036196">
    <property type="entry name" value="Ptyr_pPase_sf"/>
</dbReference>